<dbReference type="RefSeq" id="WP_184927017.1">
    <property type="nucleotide sequence ID" value="NZ_BMSQ01000055.1"/>
</dbReference>
<evidence type="ECO:0000313" key="3">
    <source>
        <dbReference type="Proteomes" id="UP000549009"/>
    </source>
</evidence>
<feature type="region of interest" description="Disordered" evidence="1">
    <location>
        <begin position="206"/>
        <end position="229"/>
    </location>
</feature>
<dbReference type="Proteomes" id="UP000549009">
    <property type="component" value="Unassembled WGS sequence"/>
</dbReference>
<sequence>MDTLSPDIGFVLTTSPPEACAGQKTKMLIDLRLHNQAVSKATLSLPIGTGGQHVVTSENSGYIVSMVATDYLVTPSTFDPFVASSKDPYWTVSAGVRTGESLTFTLTPAHPAGHTTDHLHLELMDVRLNTAVGTAELTLTTYIDDTPSVTKASLHKLASGLKLENFQAVGKLTSERRENAPVMKVWNQRPLRLTWDAQDVKELTLRKGSEPPVTLRPDQRSYPDPLDPDAKPLVLATDTKFTLSATGNTTGTAEKDIYLMVYQPDGEYTDLTVTGDFKIPEQKTIGPLLYPVKEGVEATFTAPSDGYYSFSFSTYRRFLRVFPPVHDSTSPPLFRVTVSGETFTCSFDASNGGSTPLVLFAPAGTKVTLKAPHLTPVDNFSEIPAAAVTWTGPQPDSALPAPAPPHEALPMHTKIPLCVAQDSYGSDHEDMQWRIFSKDDIFEKVGDAVATRTSVWVLKGSDLSLQRFYGVAWLANDTTVKAFARYWAGSGNGSDEISVTIPDSQGVAGIALEMLKPPPPFAAHYVNDGENVILHVERKLNEKGEYEADIHTVQLADDYVKDSPEEEKSVYSLGISYVDGKKVDRVRKCTMESHVKALVKGGSVQWRGNLDTVGIAGTQEAWLELKDFKGANEPVTRTGPVPALPPTGMSFTIPGAPENIVITAESVKVGGVKVDWEGGAGISIISGWTVNKEGIWHDGTKVS</sequence>
<comment type="caution">
    <text evidence="2">The sequence shown here is derived from an EMBL/GenBank/DDBJ whole genome shotgun (WGS) entry which is preliminary data.</text>
</comment>
<name>A0A7W8B6W5_STRST</name>
<evidence type="ECO:0000313" key="2">
    <source>
        <dbReference type="EMBL" id="MBB5109942.1"/>
    </source>
</evidence>
<accession>A0A7W8B6W5</accession>
<keyword evidence="3" id="KW-1185">Reference proteome</keyword>
<evidence type="ECO:0000256" key="1">
    <source>
        <dbReference type="SAM" id="MobiDB-lite"/>
    </source>
</evidence>
<reference evidence="2 3" key="1">
    <citation type="submission" date="2020-08" db="EMBL/GenBank/DDBJ databases">
        <title>Genomic Encyclopedia of Type Strains, Phase III (KMG-III): the genomes of soil and plant-associated and newly described type strains.</title>
        <authorList>
            <person name="Whitman W."/>
        </authorList>
    </citation>
    <scope>NUCLEOTIDE SEQUENCE [LARGE SCALE GENOMIC DNA]</scope>
    <source>
        <strain evidence="2 3">CECT 3146</strain>
    </source>
</reference>
<protein>
    <submittedName>
        <fullName evidence="2">Uncharacterized protein</fullName>
    </submittedName>
</protein>
<organism evidence="2 3">
    <name type="scientific">Streptomyces spectabilis</name>
    <dbReference type="NCBI Taxonomy" id="68270"/>
    <lineage>
        <taxon>Bacteria</taxon>
        <taxon>Bacillati</taxon>
        <taxon>Actinomycetota</taxon>
        <taxon>Actinomycetes</taxon>
        <taxon>Kitasatosporales</taxon>
        <taxon>Streptomycetaceae</taxon>
        <taxon>Streptomyces</taxon>
    </lineage>
</organism>
<dbReference type="EMBL" id="JACHJD010000048">
    <property type="protein sequence ID" value="MBB5109942.1"/>
    <property type="molecule type" value="Genomic_DNA"/>
</dbReference>
<proteinExistence type="predicted"/>
<dbReference type="AlphaFoldDB" id="A0A7W8B6W5"/>
<gene>
    <name evidence="2" type="ORF">FHS40_009072</name>
</gene>